<dbReference type="AlphaFoldDB" id="A0A267FT19"/>
<dbReference type="EMBL" id="NIVC01000778">
    <property type="protein sequence ID" value="PAA76935.1"/>
    <property type="molecule type" value="Genomic_DNA"/>
</dbReference>
<keyword evidence="1" id="KW-1133">Transmembrane helix</keyword>
<reference evidence="2 3" key="1">
    <citation type="submission" date="2017-06" db="EMBL/GenBank/DDBJ databases">
        <title>A platform for efficient transgenesis in Macrostomum lignano, a flatworm model organism for stem cell research.</title>
        <authorList>
            <person name="Berezikov E."/>
        </authorList>
    </citation>
    <scope>NUCLEOTIDE SEQUENCE [LARGE SCALE GENOMIC DNA]</scope>
    <source>
        <strain evidence="2">DV1</strain>
        <tissue evidence="2">Whole organism</tissue>
    </source>
</reference>
<feature type="non-terminal residue" evidence="2">
    <location>
        <position position="1"/>
    </location>
</feature>
<evidence type="ECO:0000313" key="2">
    <source>
        <dbReference type="EMBL" id="PAA76935.1"/>
    </source>
</evidence>
<evidence type="ECO:0000313" key="3">
    <source>
        <dbReference type="Proteomes" id="UP000215902"/>
    </source>
</evidence>
<protein>
    <submittedName>
        <fullName evidence="2">Uncharacterized protein</fullName>
    </submittedName>
</protein>
<dbReference type="SUPFAM" id="SSF54427">
    <property type="entry name" value="NTF2-like"/>
    <property type="match status" value="1"/>
</dbReference>
<keyword evidence="1" id="KW-0812">Transmembrane</keyword>
<sequence>YPAQTVRLMSHFRSLLFITPSIFGAYIGTGLTVNSLMSILDSKSYIEQVNAVKELPQLEPTQPQLVAKRYLDQLFTLPEMRQSEPDPACLAESVTYEEISVRAVGHKQVNRLLRWASKYHPMGHTNQLAVYPSPDEIVAVYNFSWRKSLFSDSIVHCPSTVRVRLQPDGRIQSILVDMYGAECITLERRPVIYRLLSVGPLRSFMCLIAMVMP</sequence>
<dbReference type="Proteomes" id="UP000215902">
    <property type="component" value="Unassembled WGS sequence"/>
</dbReference>
<dbReference type="InterPro" id="IPR032710">
    <property type="entry name" value="NTF2-like_dom_sf"/>
</dbReference>
<name>A0A267FT19_9PLAT</name>
<keyword evidence="1" id="KW-0472">Membrane</keyword>
<evidence type="ECO:0000256" key="1">
    <source>
        <dbReference type="SAM" id="Phobius"/>
    </source>
</evidence>
<feature type="transmembrane region" description="Helical" evidence="1">
    <location>
        <begin position="12"/>
        <end position="33"/>
    </location>
</feature>
<accession>A0A267FT19</accession>
<gene>
    <name evidence="2" type="ORF">BOX15_Mlig027278g2</name>
</gene>
<comment type="caution">
    <text evidence="2">The sequence shown here is derived from an EMBL/GenBank/DDBJ whole genome shotgun (WGS) entry which is preliminary data.</text>
</comment>
<organism evidence="2 3">
    <name type="scientific">Macrostomum lignano</name>
    <dbReference type="NCBI Taxonomy" id="282301"/>
    <lineage>
        <taxon>Eukaryota</taxon>
        <taxon>Metazoa</taxon>
        <taxon>Spiralia</taxon>
        <taxon>Lophotrochozoa</taxon>
        <taxon>Platyhelminthes</taxon>
        <taxon>Rhabditophora</taxon>
        <taxon>Macrostomorpha</taxon>
        <taxon>Macrostomida</taxon>
        <taxon>Macrostomidae</taxon>
        <taxon>Macrostomum</taxon>
    </lineage>
</organism>
<proteinExistence type="predicted"/>
<keyword evidence="3" id="KW-1185">Reference proteome</keyword>